<evidence type="ECO:0000256" key="5">
    <source>
        <dbReference type="SAM" id="Coils"/>
    </source>
</evidence>
<dbReference type="Pfam" id="PF13015">
    <property type="entry name" value="PRKCSH_1"/>
    <property type="match status" value="1"/>
</dbReference>
<name>A0AA39WHX7_9PEZI</name>
<sequence length="565" mass="62453">MRRTGALVLLSTLAHSSLVAPESLPRGVGPEFAKFYETKPTFPCIGNPSIVLAPSQINDNSCDCPDGSDEPGTAACAHLDALSPEQPLPGSLTGTTNTTSALPGFWCANDGHVGSYIPFMYVNDGVCDYDLCCDGSEEFAHVGGVACENRCGPIGKEYRRLEDERRQSKERSAKRRRTLVKEARELRRRVEAKVTNLKEELSGLEQKQVELQKKFEEVERSERGKVVRATEGGVGGKLGVLVGLAKTRVAELRDTLDKVLDQRDDLQDRVDQLEDILTKLREEYNPNFNDEGVKAAVKSWEDYAAGATAAGSKDAVADADVMEVLKEDSETSGINWAEFETEDGSSDADVVYNLEAYLPSFVRDYIHEKLNVVRVWMIENGILADNPKAGGESRLVTAAREALEAAKADSTSKTSTLQEQETDLRKDYGPDDIFRALKGKCVSSDVGEYEYELCWIDKTTQKSKKGHGNTNMGTFVRIDMEEADEEERTDGKGLGKGKRIVLRYDNGQGCWNGPNRRTDVWLACAETDELWRVSESEKCVYRMEIGTPAACEDVNEPRPATKDEL</sequence>
<dbReference type="InterPro" id="IPR028146">
    <property type="entry name" value="PRKCSH_N"/>
</dbReference>
<dbReference type="AlphaFoldDB" id="A0AA39WHX7"/>
<feature type="coiled-coil region" evidence="5">
    <location>
        <begin position="249"/>
        <end position="283"/>
    </location>
</feature>
<dbReference type="InterPro" id="IPR009011">
    <property type="entry name" value="Man6P_isomerase_rcpt-bd_dom_sf"/>
</dbReference>
<reference evidence="8" key="1">
    <citation type="submission" date="2023-06" db="EMBL/GenBank/DDBJ databases">
        <title>Genome-scale phylogeny and comparative genomics of the fungal order Sordariales.</title>
        <authorList>
            <consortium name="Lawrence Berkeley National Laboratory"/>
            <person name="Hensen N."/>
            <person name="Bonometti L."/>
            <person name="Westerberg I."/>
            <person name="Brannstrom I.O."/>
            <person name="Guillou S."/>
            <person name="Cros-Aarteil S."/>
            <person name="Calhoun S."/>
            <person name="Haridas S."/>
            <person name="Kuo A."/>
            <person name="Mondo S."/>
            <person name="Pangilinan J."/>
            <person name="Riley R."/>
            <person name="LaButti K."/>
            <person name="Andreopoulos B."/>
            <person name="Lipzen A."/>
            <person name="Chen C."/>
            <person name="Yanf M."/>
            <person name="Daum C."/>
            <person name="Ng V."/>
            <person name="Clum A."/>
            <person name="Steindorff A."/>
            <person name="Ohm R."/>
            <person name="Martin F."/>
            <person name="Silar P."/>
            <person name="Natvig D."/>
            <person name="Lalanne C."/>
            <person name="Gautier V."/>
            <person name="Ament-velasquez S.L."/>
            <person name="Kruys A."/>
            <person name="Hutchinson M.I."/>
            <person name="Powell A.J."/>
            <person name="Barry K."/>
            <person name="Miller A.N."/>
            <person name="Grigoriev I.V."/>
            <person name="Debuchy R."/>
            <person name="Gladieux P."/>
            <person name="Thoren M.H."/>
            <person name="Johannesson H."/>
        </authorList>
    </citation>
    <scope>NUCLEOTIDE SEQUENCE</scope>
    <source>
        <strain evidence="8">SMH3391-2</strain>
    </source>
</reference>
<dbReference type="Gene3D" id="2.70.130.10">
    <property type="entry name" value="Mannose-6-phosphate receptor binding domain"/>
    <property type="match status" value="1"/>
</dbReference>
<dbReference type="InterPro" id="IPR039794">
    <property type="entry name" value="Gtb1-like"/>
</dbReference>
<dbReference type="InterPro" id="IPR044865">
    <property type="entry name" value="MRH_dom"/>
</dbReference>
<evidence type="ECO:0000256" key="6">
    <source>
        <dbReference type="SAM" id="SignalP"/>
    </source>
</evidence>
<dbReference type="SUPFAM" id="SSF50911">
    <property type="entry name" value="Mannose 6-phosphate receptor domain"/>
    <property type="match status" value="1"/>
</dbReference>
<feature type="coiled-coil region" evidence="5">
    <location>
        <begin position="169"/>
        <end position="221"/>
    </location>
</feature>
<dbReference type="Pfam" id="PF12999">
    <property type="entry name" value="PRKCSH-like"/>
    <property type="match status" value="2"/>
</dbReference>
<evidence type="ECO:0000256" key="2">
    <source>
        <dbReference type="ARBA" id="ARBA00022729"/>
    </source>
</evidence>
<keyword evidence="5" id="KW-0175">Coiled coil</keyword>
<dbReference type="GO" id="GO:0006491">
    <property type="term" value="P:N-glycan processing"/>
    <property type="evidence" value="ECO:0007669"/>
    <property type="project" value="TreeGrafter"/>
</dbReference>
<evidence type="ECO:0000256" key="1">
    <source>
        <dbReference type="ARBA" id="ARBA00022387"/>
    </source>
</evidence>
<feature type="chain" id="PRO_5041368304" description="Glucosidase 2 subunit beta" evidence="6">
    <location>
        <begin position="22"/>
        <end position="565"/>
    </location>
</feature>
<evidence type="ECO:0000256" key="3">
    <source>
        <dbReference type="ARBA" id="ARBA00022824"/>
    </source>
</evidence>
<dbReference type="EMBL" id="JAULSR010000006">
    <property type="protein sequence ID" value="KAK0615731.1"/>
    <property type="molecule type" value="Genomic_DNA"/>
</dbReference>
<comment type="caution">
    <text evidence="8">The sequence shown here is derived from an EMBL/GenBank/DDBJ whole genome shotgun (WGS) entry which is preliminary data.</text>
</comment>
<dbReference type="Proteomes" id="UP001174934">
    <property type="component" value="Unassembled WGS sequence"/>
</dbReference>
<organism evidence="8 9">
    <name type="scientific">Bombardia bombarda</name>
    <dbReference type="NCBI Taxonomy" id="252184"/>
    <lineage>
        <taxon>Eukaryota</taxon>
        <taxon>Fungi</taxon>
        <taxon>Dikarya</taxon>
        <taxon>Ascomycota</taxon>
        <taxon>Pezizomycotina</taxon>
        <taxon>Sordariomycetes</taxon>
        <taxon>Sordariomycetidae</taxon>
        <taxon>Sordariales</taxon>
        <taxon>Lasiosphaeriaceae</taxon>
        <taxon>Bombardia</taxon>
    </lineage>
</organism>
<keyword evidence="9" id="KW-1185">Reference proteome</keyword>
<dbReference type="GO" id="GO:0017177">
    <property type="term" value="C:glucosidase II complex"/>
    <property type="evidence" value="ECO:0007669"/>
    <property type="project" value="TreeGrafter"/>
</dbReference>
<evidence type="ECO:0000259" key="7">
    <source>
        <dbReference type="PROSITE" id="PS51914"/>
    </source>
</evidence>
<dbReference type="PROSITE" id="PS51914">
    <property type="entry name" value="MRH"/>
    <property type="match status" value="1"/>
</dbReference>
<protein>
    <recommendedName>
        <fullName evidence="1">Glucosidase 2 subunit beta</fullName>
    </recommendedName>
</protein>
<gene>
    <name evidence="8" type="ORF">B0T17DRAFT_592448</name>
</gene>
<accession>A0AA39WHX7</accession>
<evidence type="ECO:0000313" key="8">
    <source>
        <dbReference type="EMBL" id="KAK0615731.1"/>
    </source>
</evidence>
<evidence type="ECO:0000256" key="4">
    <source>
        <dbReference type="ARBA" id="ARBA00023157"/>
    </source>
</evidence>
<keyword evidence="4" id="KW-1015">Disulfide bond</keyword>
<keyword evidence="3" id="KW-0256">Endoplasmic reticulum</keyword>
<dbReference type="PANTHER" id="PTHR12630:SF1">
    <property type="entry name" value="GLUCOSIDASE 2 SUBUNIT BETA"/>
    <property type="match status" value="1"/>
</dbReference>
<dbReference type="InterPro" id="IPR036607">
    <property type="entry name" value="PRKCSH"/>
</dbReference>
<feature type="signal peptide" evidence="6">
    <location>
        <begin position="1"/>
        <end position="21"/>
    </location>
</feature>
<feature type="domain" description="MRH" evidence="7">
    <location>
        <begin position="439"/>
        <end position="553"/>
    </location>
</feature>
<dbReference type="PANTHER" id="PTHR12630">
    <property type="entry name" value="N-LINKED OLIGOSACCHARIDE PROCESSING"/>
    <property type="match status" value="1"/>
</dbReference>
<keyword evidence="2 6" id="KW-0732">Signal</keyword>
<proteinExistence type="predicted"/>
<evidence type="ECO:0000313" key="9">
    <source>
        <dbReference type="Proteomes" id="UP001174934"/>
    </source>
</evidence>